<dbReference type="RefSeq" id="XP_001738061.1">
    <property type="nucleotide sequence ID" value="XM_001738009.1"/>
</dbReference>
<dbReference type="VEuPathDB" id="AmoebaDB:EDI_206370"/>
<organism evidence="3">
    <name type="scientific">Entamoeba dispar (strain ATCC PRA-260 / SAW760)</name>
    <dbReference type="NCBI Taxonomy" id="370354"/>
    <lineage>
        <taxon>Eukaryota</taxon>
        <taxon>Amoebozoa</taxon>
        <taxon>Evosea</taxon>
        <taxon>Archamoebae</taxon>
        <taxon>Mastigamoebida</taxon>
        <taxon>Entamoebidae</taxon>
        <taxon>Entamoeba</taxon>
    </lineage>
</organism>
<dbReference type="OrthoDB" id="26636at2759"/>
<dbReference type="Proteomes" id="UP000008076">
    <property type="component" value="Unassembled WGS sequence"/>
</dbReference>
<protein>
    <submittedName>
        <fullName evidence="2">Uncharacterized protein</fullName>
    </submittedName>
</protein>
<sequence length="474" mass="54256">MIFIIFFFFWIKTHVNANEISCQPISINCNEGFTGENCQFLEINKDFHITGECDKLMKGIDQIKISKNCTIEIDKDITIQQKIIVEPNIHVILMNYSIIKNQFIIERDSVVEIPQIEIKQSKVVVKGRLEVKGNVIIEENSTLEINNKGHFNVKQGKVVLKSNGLFINGNESEVIIFDSLIGYENSSIYFKEGSHLVIKNQLELYDNTILTIERKCIIKVNGYFVNIFNNGQIHIGSLSLFECQNLYVYGTSTISIEDKAKLITNNIYVFQTPQLNIKNNVYIDVKEYISSYSNAVIELGINSTINASTIFLLYNTTLNTGESTILSSNSFELSGESLLKIGKNSTISISGQKLSKECSNKNSHDFCYSLSIKGKSTIIIDNHYQFNPIFSIQFGRVSQWNTTNIILMNSDEHCVDLYSFKERYDFINEVEKEEYHLMCNKKLGRYCIGIIDQDVECNQNKYHCPCDEKVKEEL</sequence>
<dbReference type="eggNOG" id="ENOG502RC3Y">
    <property type="taxonomic scope" value="Eukaryota"/>
</dbReference>
<dbReference type="KEGG" id="edi:EDI_206370"/>
<reference evidence="3" key="1">
    <citation type="submission" date="2007-12" db="EMBL/GenBank/DDBJ databases">
        <title>Annotation of Entamoeba dispar SAW760.</title>
        <authorList>
            <person name="Lorenzi H."/>
            <person name="Inman J."/>
            <person name="Schobel S."/>
            <person name="Amedeo P."/>
            <person name="Caler E."/>
        </authorList>
    </citation>
    <scope>NUCLEOTIDE SEQUENCE [LARGE SCALE GENOMIC DNA]</scope>
    <source>
        <strain evidence="3">ATCC PRA-260 / SAW760</strain>
    </source>
</reference>
<evidence type="ECO:0000256" key="1">
    <source>
        <dbReference type="SAM" id="SignalP"/>
    </source>
</evidence>
<accession>B0EIL8</accession>
<name>B0EIL8_ENTDS</name>
<dbReference type="AlphaFoldDB" id="B0EIL8"/>
<evidence type="ECO:0000313" key="2">
    <source>
        <dbReference type="EMBL" id="EDR25641.1"/>
    </source>
</evidence>
<keyword evidence="1" id="KW-0732">Signal</keyword>
<proteinExistence type="predicted"/>
<dbReference type="OMA" id="YCETEFV"/>
<evidence type="ECO:0000313" key="3">
    <source>
        <dbReference type="Proteomes" id="UP000008076"/>
    </source>
</evidence>
<gene>
    <name evidence="2" type="ORF">EDI_206370</name>
</gene>
<dbReference type="GeneID" id="5883125"/>
<feature type="signal peptide" evidence="1">
    <location>
        <begin position="1"/>
        <end position="17"/>
    </location>
</feature>
<dbReference type="EMBL" id="DS549470">
    <property type="protein sequence ID" value="EDR25641.1"/>
    <property type="molecule type" value="Genomic_DNA"/>
</dbReference>
<keyword evidence="3" id="KW-1185">Reference proteome</keyword>
<feature type="chain" id="PRO_5002747700" evidence="1">
    <location>
        <begin position="18"/>
        <end position="474"/>
    </location>
</feature>